<dbReference type="InterPro" id="IPR012349">
    <property type="entry name" value="Split_barrel_FMN-bd"/>
</dbReference>
<dbReference type="EMBL" id="JAAGVY010000008">
    <property type="protein sequence ID" value="NEN23147.1"/>
    <property type="molecule type" value="Genomic_DNA"/>
</dbReference>
<accession>A0A7K3WNB9</accession>
<gene>
    <name evidence="2" type="ORF">G3O08_06500</name>
</gene>
<evidence type="ECO:0000313" key="2">
    <source>
        <dbReference type="EMBL" id="NEN23147.1"/>
    </source>
</evidence>
<dbReference type="AlphaFoldDB" id="A0A7K3WNB9"/>
<evidence type="ECO:0000259" key="1">
    <source>
        <dbReference type="Pfam" id="PF16242"/>
    </source>
</evidence>
<evidence type="ECO:0000313" key="3">
    <source>
        <dbReference type="Proteomes" id="UP000486602"/>
    </source>
</evidence>
<name>A0A7K3WNB9_9FLAO</name>
<dbReference type="PANTHER" id="PTHR34818:SF1">
    <property type="entry name" value="PROTEIN BLI-3"/>
    <property type="match status" value="1"/>
</dbReference>
<dbReference type="Gene3D" id="2.30.110.10">
    <property type="entry name" value="Electron Transport, Fmn-binding Protein, Chain A"/>
    <property type="match status" value="1"/>
</dbReference>
<keyword evidence="3" id="KW-1185">Reference proteome</keyword>
<organism evidence="2 3">
    <name type="scientific">Cryomorpha ignava</name>
    <dbReference type="NCBI Taxonomy" id="101383"/>
    <lineage>
        <taxon>Bacteria</taxon>
        <taxon>Pseudomonadati</taxon>
        <taxon>Bacteroidota</taxon>
        <taxon>Flavobacteriia</taxon>
        <taxon>Flavobacteriales</taxon>
        <taxon>Cryomorphaceae</taxon>
        <taxon>Cryomorpha</taxon>
    </lineage>
</organism>
<dbReference type="InterPro" id="IPR052917">
    <property type="entry name" value="Stress-Dev_Protein"/>
</dbReference>
<proteinExistence type="predicted"/>
<dbReference type="PANTHER" id="PTHR34818">
    <property type="entry name" value="PROTEIN BLI-3"/>
    <property type="match status" value="1"/>
</dbReference>
<dbReference type="Pfam" id="PF16242">
    <property type="entry name" value="Pyrid_ox_like"/>
    <property type="match status" value="1"/>
</dbReference>
<feature type="domain" description="General stress protein FMN-binding split barrel" evidence="1">
    <location>
        <begin position="10"/>
        <end position="157"/>
    </location>
</feature>
<dbReference type="InterPro" id="IPR038725">
    <property type="entry name" value="YdaG_split_barrel_FMN-bd"/>
</dbReference>
<dbReference type="Proteomes" id="UP000486602">
    <property type="component" value="Unassembled WGS sequence"/>
</dbReference>
<protein>
    <submittedName>
        <fullName evidence="2">Pyridoxamine 5'-phosphate oxidase family protein</fullName>
    </submittedName>
</protein>
<sequence length="166" mass="18818">MSIKDKYNEEAIEKIKDLAEAIDFTMFITNLENAPLHSVPMSTKKVDNQGNIWFLTSIEHDTAKHIAQNEKVQLIYSKPGNMEFLNLYGEAHLVADRVIIKDLYQSADDSWFDGDGDPKIRAIVVNPKEAQYWEPKSNKAVTLFKMAYGAITGNKVDISQEGELRP</sequence>
<dbReference type="SUPFAM" id="SSF50475">
    <property type="entry name" value="FMN-binding split barrel"/>
    <property type="match status" value="1"/>
</dbReference>
<comment type="caution">
    <text evidence="2">The sequence shown here is derived from an EMBL/GenBank/DDBJ whole genome shotgun (WGS) entry which is preliminary data.</text>
</comment>
<reference evidence="2 3" key="1">
    <citation type="submission" date="2020-02" db="EMBL/GenBank/DDBJ databases">
        <title>Out from the shadows clarifying the taxonomy of the family Cryomorphaceae and related taxa by utilizing the GTDB taxonomic framework.</title>
        <authorList>
            <person name="Bowman J.P."/>
        </authorList>
    </citation>
    <scope>NUCLEOTIDE SEQUENCE [LARGE SCALE GENOMIC DNA]</scope>
    <source>
        <strain evidence="2 3">QSSC 1-22</strain>
    </source>
</reference>
<dbReference type="RefSeq" id="WP_163284072.1">
    <property type="nucleotide sequence ID" value="NZ_JAAGVY010000008.1"/>
</dbReference>